<comment type="caution">
    <text evidence="10">The sequence shown here is derived from an EMBL/GenBank/DDBJ whole genome shotgun (WGS) entry which is preliminary data.</text>
</comment>
<dbReference type="NCBIfam" id="TIGR03723">
    <property type="entry name" value="T6A_TsaD_YgjD"/>
    <property type="match status" value="1"/>
</dbReference>
<evidence type="ECO:0000313" key="11">
    <source>
        <dbReference type="Proteomes" id="UP000587760"/>
    </source>
</evidence>
<dbReference type="EC" id="2.3.1.234" evidence="8"/>
<dbReference type="HAMAP" id="MF_01445">
    <property type="entry name" value="TsaD"/>
    <property type="match status" value="1"/>
</dbReference>
<dbReference type="FunFam" id="3.30.420.40:FF:000040">
    <property type="entry name" value="tRNA N6-adenosine threonylcarbamoyltransferase"/>
    <property type="match status" value="1"/>
</dbReference>
<dbReference type="CDD" id="cd24133">
    <property type="entry name" value="ASKHA_NBD_TsaD_bac"/>
    <property type="match status" value="1"/>
</dbReference>
<feature type="binding site" evidence="8">
    <location>
        <begin position="133"/>
        <end position="137"/>
    </location>
    <ligand>
        <name>substrate</name>
    </ligand>
</feature>
<dbReference type="InterPro" id="IPR017861">
    <property type="entry name" value="KAE1/TsaD"/>
</dbReference>
<name>A0A841R5E9_9SPIO</name>
<feature type="domain" description="Gcp-like" evidence="9">
    <location>
        <begin position="24"/>
        <end position="306"/>
    </location>
</feature>
<comment type="subcellular location">
    <subcellularLocation>
        <location evidence="8">Cytoplasm</location>
    </subcellularLocation>
</comment>
<dbReference type="PROSITE" id="PS01016">
    <property type="entry name" value="GLYCOPROTEASE"/>
    <property type="match status" value="1"/>
</dbReference>
<dbReference type="PANTHER" id="PTHR11735:SF6">
    <property type="entry name" value="TRNA N6-ADENOSINE THREONYLCARBAMOYLTRANSFERASE, MITOCHONDRIAL"/>
    <property type="match status" value="1"/>
</dbReference>
<keyword evidence="3 8" id="KW-0819">tRNA processing</keyword>
<evidence type="ECO:0000256" key="8">
    <source>
        <dbReference type="HAMAP-Rule" id="MF_01445"/>
    </source>
</evidence>
<keyword evidence="1 8" id="KW-0963">Cytoplasm</keyword>
<feature type="binding site" evidence="8">
    <location>
        <position position="300"/>
    </location>
    <ligand>
        <name>Fe cation</name>
        <dbReference type="ChEBI" id="CHEBI:24875"/>
    </ligand>
</feature>
<keyword evidence="4 8" id="KW-0479">Metal-binding</keyword>
<comment type="similarity">
    <text evidence="8">Belongs to the KAE1 / TsaD family.</text>
</comment>
<dbReference type="Proteomes" id="UP000587760">
    <property type="component" value="Unassembled WGS sequence"/>
</dbReference>
<dbReference type="GO" id="GO:0061711">
    <property type="term" value="F:tRNA N(6)-L-threonylcarbamoyladenine synthase activity"/>
    <property type="evidence" value="ECO:0007669"/>
    <property type="project" value="UniProtKB-EC"/>
</dbReference>
<feature type="binding site" evidence="8">
    <location>
        <position position="166"/>
    </location>
    <ligand>
        <name>substrate</name>
    </ligand>
</feature>
<dbReference type="InterPro" id="IPR017860">
    <property type="entry name" value="Peptidase_M22_CS"/>
</dbReference>
<keyword evidence="6 8" id="KW-0012">Acyltransferase</keyword>
<feature type="binding site" evidence="8">
    <location>
        <position position="183"/>
    </location>
    <ligand>
        <name>substrate</name>
    </ligand>
</feature>
<keyword evidence="2 8" id="KW-0808">Transferase</keyword>
<dbReference type="Gene3D" id="3.30.420.40">
    <property type="match status" value="2"/>
</dbReference>
<dbReference type="InterPro" id="IPR022450">
    <property type="entry name" value="TsaD"/>
</dbReference>
<feature type="binding site" evidence="8">
    <location>
        <position position="275"/>
    </location>
    <ligand>
        <name>substrate</name>
    </ligand>
</feature>
<evidence type="ECO:0000256" key="3">
    <source>
        <dbReference type="ARBA" id="ARBA00022694"/>
    </source>
</evidence>
<evidence type="ECO:0000256" key="2">
    <source>
        <dbReference type="ARBA" id="ARBA00022679"/>
    </source>
</evidence>
<keyword evidence="11" id="KW-1185">Reference proteome</keyword>
<dbReference type="GO" id="GO:0002949">
    <property type="term" value="P:tRNA threonylcarbamoyladenosine modification"/>
    <property type="evidence" value="ECO:0007669"/>
    <property type="project" value="UniProtKB-UniRule"/>
</dbReference>
<sequence length="337" mass="36584">MLVLGIESSCDECSVAVVEDGKRILSNVIATQIDLHKPFNGVVPEIASRLHTEWIYPVVEESLAEAGVSVDQIDGIAVTNRPGLVGSLLVGLSFAKGLAWSLNIPFVGVDHIRAHLYAPHLEYEIEYPYIGLLVSGGHTIISKVSGFDDVEVLGTTIDDACGEAFDKVAKFYNFGYPGGVIIDKMSEKGDPKAFSFPKPNLHKGDHTYDVSYSGLKTAVINQLDQFHNEGYEKSPENIAASFQKTAIDILIKRLKKAVKNTGLTRVVAGGGVTANSYFRKAISSIYGIEAYYPSLKLCTDNGAMIAAIGYHYLKKGDVSDLTVNAMARVASFKRKYP</sequence>
<feature type="binding site" evidence="8">
    <location>
        <position position="115"/>
    </location>
    <ligand>
        <name>Fe cation</name>
        <dbReference type="ChEBI" id="CHEBI:24875"/>
    </ligand>
</feature>
<dbReference type="GO" id="GO:0005506">
    <property type="term" value="F:iron ion binding"/>
    <property type="evidence" value="ECO:0007669"/>
    <property type="project" value="UniProtKB-UniRule"/>
</dbReference>
<dbReference type="RefSeq" id="WP_184743757.1">
    <property type="nucleotide sequence ID" value="NZ_JACHGJ010000001.1"/>
</dbReference>
<dbReference type="SUPFAM" id="SSF53067">
    <property type="entry name" value="Actin-like ATPase domain"/>
    <property type="match status" value="2"/>
</dbReference>
<keyword evidence="5 8" id="KW-0408">Iron</keyword>
<evidence type="ECO:0000256" key="5">
    <source>
        <dbReference type="ARBA" id="ARBA00023004"/>
    </source>
</evidence>
<feature type="binding site" evidence="8">
    <location>
        <position position="179"/>
    </location>
    <ligand>
        <name>substrate</name>
    </ligand>
</feature>
<evidence type="ECO:0000256" key="4">
    <source>
        <dbReference type="ARBA" id="ARBA00022723"/>
    </source>
</evidence>
<dbReference type="GO" id="GO:0005737">
    <property type="term" value="C:cytoplasm"/>
    <property type="evidence" value="ECO:0007669"/>
    <property type="project" value="UniProtKB-SubCell"/>
</dbReference>
<proteinExistence type="inferred from homology"/>
<comment type="cofactor">
    <cofactor evidence="8">
        <name>Fe(2+)</name>
        <dbReference type="ChEBI" id="CHEBI:29033"/>
    </cofactor>
    <text evidence="8">Binds 1 Fe(2+) ion per subunit.</text>
</comment>
<reference evidence="10 11" key="1">
    <citation type="submission" date="2020-08" db="EMBL/GenBank/DDBJ databases">
        <title>Genomic Encyclopedia of Type Strains, Phase IV (KMG-IV): sequencing the most valuable type-strain genomes for metagenomic binning, comparative biology and taxonomic classification.</title>
        <authorList>
            <person name="Goeker M."/>
        </authorList>
    </citation>
    <scope>NUCLEOTIDE SEQUENCE [LARGE SCALE GENOMIC DNA]</scope>
    <source>
        <strain evidence="10 11">DSM 2461</strain>
    </source>
</reference>
<comment type="catalytic activity">
    <reaction evidence="7 8">
        <text>L-threonylcarbamoyladenylate + adenosine(37) in tRNA = N(6)-L-threonylcarbamoyladenosine(37) in tRNA + AMP + H(+)</text>
        <dbReference type="Rhea" id="RHEA:37059"/>
        <dbReference type="Rhea" id="RHEA-COMP:10162"/>
        <dbReference type="Rhea" id="RHEA-COMP:10163"/>
        <dbReference type="ChEBI" id="CHEBI:15378"/>
        <dbReference type="ChEBI" id="CHEBI:73682"/>
        <dbReference type="ChEBI" id="CHEBI:74411"/>
        <dbReference type="ChEBI" id="CHEBI:74418"/>
        <dbReference type="ChEBI" id="CHEBI:456215"/>
        <dbReference type="EC" id="2.3.1.234"/>
    </reaction>
</comment>
<feature type="binding site" evidence="8">
    <location>
        <position position="111"/>
    </location>
    <ligand>
        <name>Fe cation</name>
        <dbReference type="ChEBI" id="CHEBI:24875"/>
    </ligand>
</feature>
<organism evidence="10 11">
    <name type="scientific">Spirochaeta isovalerica</name>
    <dbReference type="NCBI Taxonomy" id="150"/>
    <lineage>
        <taxon>Bacteria</taxon>
        <taxon>Pseudomonadati</taxon>
        <taxon>Spirochaetota</taxon>
        <taxon>Spirochaetia</taxon>
        <taxon>Spirochaetales</taxon>
        <taxon>Spirochaetaceae</taxon>
        <taxon>Spirochaeta</taxon>
    </lineage>
</organism>
<evidence type="ECO:0000313" key="10">
    <source>
        <dbReference type="EMBL" id="MBB6479043.1"/>
    </source>
</evidence>
<gene>
    <name evidence="8" type="primary">tsaD</name>
    <name evidence="10" type="ORF">HNR50_000676</name>
</gene>
<dbReference type="InterPro" id="IPR000905">
    <property type="entry name" value="Gcp-like_dom"/>
</dbReference>
<evidence type="ECO:0000256" key="6">
    <source>
        <dbReference type="ARBA" id="ARBA00023315"/>
    </source>
</evidence>
<dbReference type="EMBL" id="JACHGJ010000001">
    <property type="protein sequence ID" value="MBB6479043.1"/>
    <property type="molecule type" value="Genomic_DNA"/>
</dbReference>
<protein>
    <recommendedName>
        <fullName evidence="8">tRNA N6-adenosine threonylcarbamoyltransferase</fullName>
        <ecNumber evidence="8">2.3.1.234</ecNumber>
    </recommendedName>
    <alternativeName>
        <fullName evidence="8">N6-L-threonylcarbamoyladenine synthase</fullName>
        <shortName evidence="8">t(6)A synthase</shortName>
    </alternativeName>
    <alternativeName>
        <fullName evidence="8">t(6)A37 threonylcarbamoyladenosine biosynthesis protein TsaD</fullName>
    </alternativeName>
    <alternativeName>
        <fullName evidence="8">tRNA threonylcarbamoyladenosine biosynthesis protein TsaD</fullName>
    </alternativeName>
</protein>
<dbReference type="NCBIfam" id="TIGR00329">
    <property type="entry name" value="gcp_kae1"/>
    <property type="match status" value="1"/>
</dbReference>
<dbReference type="InterPro" id="IPR043129">
    <property type="entry name" value="ATPase_NBD"/>
</dbReference>
<dbReference type="PANTHER" id="PTHR11735">
    <property type="entry name" value="TRNA N6-ADENOSINE THREONYLCARBAMOYLTRANSFERASE"/>
    <property type="match status" value="1"/>
</dbReference>
<comment type="function">
    <text evidence="8">Required for the formation of a threonylcarbamoyl group on adenosine at position 37 (t(6)A37) in tRNAs that read codons beginning with adenine. Is involved in the transfer of the threonylcarbamoyl moiety of threonylcarbamoyl-AMP (TC-AMP) to the N6 group of A37, together with TsaE and TsaB. TsaD likely plays a direct catalytic role in this reaction.</text>
</comment>
<dbReference type="PRINTS" id="PR00789">
    <property type="entry name" value="OSIALOPTASE"/>
</dbReference>
<accession>A0A841R5E9</accession>
<evidence type="ECO:0000256" key="1">
    <source>
        <dbReference type="ARBA" id="ARBA00022490"/>
    </source>
</evidence>
<dbReference type="AlphaFoldDB" id="A0A841R5E9"/>
<evidence type="ECO:0000259" key="9">
    <source>
        <dbReference type="Pfam" id="PF00814"/>
    </source>
</evidence>
<dbReference type="Pfam" id="PF00814">
    <property type="entry name" value="TsaD"/>
    <property type="match status" value="1"/>
</dbReference>
<evidence type="ECO:0000256" key="7">
    <source>
        <dbReference type="ARBA" id="ARBA00048117"/>
    </source>
</evidence>